<dbReference type="AlphaFoldDB" id="A0A6V8H992"/>
<dbReference type="InterPro" id="IPR050327">
    <property type="entry name" value="Proton-linked_MCT"/>
</dbReference>
<comment type="caution">
    <text evidence="6">The sequence shown here is derived from an EMBL/GenBank/DDBJ whole genome shotgun (WGS) entry which is preliminary data.</text>
</comment>
<evidence type="ECO:0000256" key="2">
    <source>
        <dbReference type="ARBA" id="ARBA00006727"/>
    </source>
</evidence>
<feature type="transmembrane region" description="Helical" evidence="4">
    <location>
        <begin position="378"/>
        <end position="403"/>
    </location>
</feature>
<keyword evidence="4" id="KW-1133">Transmembrane helix</keyword>
<dbReference type="GO" id="GO:0016020">
    <property type="term" value="C:membrane"/>
    <property type="evidence" value="ECO:0007669"/>
    <property type="project" value="UniProtKB-SubCell"/>
</dbReference>
<dbReference type="PANTHER" id="PTHR11360">
    <property type="entry name" value="MONOCARBOXYLATE TRANSPORTER"/>
    <property type="match status" value="1"/>
</dbReference>
<feature type="transmembrane region" description="Helical" evidence="4">
    <location>
        <begin position="286"/>
        <end position="303"/>
    </location>
</feature>
<feature type="transmembrane region" description="Helical" evidence="4">
    <location>
        <begin position="354"/>
        <end position="372"/>
    </location>
</feature>
<dbReference type="GO" id="GO:0022857">
    <property type="term" value="F:transmembrane transporter activity"/>
    <property type="evidence" value="ECO:0007669"/>
    <property type="project" value="InterPro"/>
</dbReference>
<evidence type="ECO:0000256" key="1">
    <source>
        <dbReference type="ARBA" id="ARBA00004141"/>
    </source>
</evidence>
<evidence type="ECO:0000313" key="7">
    <source>
        <dbReference type="Proteomes" id="UP000053095"/>
    </source>
</evidence>
<dbReference type="PANTHER" id="PTHR11360:SF234">
    <property type="entry name" value="MFS-TYPE TRANSPORTER DBAD-RELATED"/>
    <property type="match status" value="1"/>
</dbReference>
<evidence type="ECO:0000256" key="4">
    <source>
        <dbReference type="SAM" id="Phobius"/>
    </source>
</evidence>
<dbReference type="PROSITE" id="PS50850">
    <property type="entry name" value="MFS"/>
    <property type="match status" value="1"/>
</dbReference>
<dbReference type="InterPro" id="IPR036259">
    <property type="entry name" value="MFS_trans_sf"/>
</dbReference>
<feature type="domain" description="Major facilitator superfamily (MFS) profile" evidence="5">
    <location>
        <begin position="86"/>
        <end position="467"/>
    </location>
</feature>
<evidence type="ECO:0000256" key="3">
    <source>
        <dbReference type="SAM" id="MobiDB-lite"/>
    </source>
</evidence>
<dbReference type="InterPro" id="IPR011701">
    <property type="entry name" value="MFS"/>
</dbReference>
<comment type="similarity">
    <text evidence="2">Belongs to the major facilitator superfamily. Monocarboxylate porter (TC 2.A.1.13) family.</text>
</comment>
<dbReference type="Gene3D" id="1.20.1250.20">
    <property type="entry name" value="MFS general substrate transporter like domains"/>
    <property type="match status" value="2"/>
</dbReference>
<feature type="transmembrane region" description="Helical" evidence="4">
    <location>
        <begin position="178"/>
        <end position="205"/>
    </location>
</feature>
<name>A0A6V8H992_TALPI</name>
<accession>A0A6V8H992</accession>
<dbReference type="SUPFAM" id="SSF103473">
    <property type="entry name" value="MFS general substrate transporter"/>
    <property type="match status" value="1"/>
</dbReference>
<evidence type="ECO:0000313" key="6">
    <source>
        <dbReference type="EMBL" id="GAM37667.1"/>
    </source>
</evidence>
<feature type="transmembrane region" description="Helical" evidence="4">
    <location>
        <begin position="245"/>
        <end position="265"/>
    </location>
</feature>
<sequence>MEHTTTIKTYTEESRTEQATQNIDANSSTSTMSHNDTTTFDEKPAGSTASDGVLQTANEENNKPEPERPKESVHSVSSVPNGGTQAWLQVLAAHFLFFNSWGIVNTFGSYETYYTVDLLSTSSSSAISWIGSIQAFLLLFVGALTGPLYDAGYARHLTISGSFFLVFGQMMLSLCKEYWQVLLAQGFCVGIGCGLLCVPSTAILAQYFSTKIATAVGFTAAGSSFGGIIYPVVFHKLQPSIGFPWATRVIGFLMLATQLIAIAVYKVRILPEKKRAILDFAAFKEPAYVIFVFSAFVGFMGLYQPFFYVQTFAIEKHITNANLGFYVLAIMNATSAFGRIIPGILSDKIGPMNVIIPCAFISAMLCLCIIAVKNAAGLVVLMAFYGFFSGTFVSSPNAIVVHLSAQNRAKIGTRLGQMYGVISFGMLIGTPVGGVVLDDHGYKSLWIFSGVLVAASGAFMIVSRKFYRGLGLMTKA</sequence>
<feature type="compositionally biased region" description="Polar residues" evidence="3">
    <location>
        <begin position="47"/>
        <end position="57"/>
    </location>
</feature>
<evidence type="ECO:0000259" key="5">
    <source>
        <dbReference type="PROSITE" id="PS50850"/>
    </source>
</evidence>
<keyword evidence="4" id="KW-0812">Transmembrane</keyword>
<feature type="transmembrane region" description="Helical" evidence="4">
    <location>
        <begin position="127"/>
        <end position="146"/>
    </location>
</feature>
<proteinExistence type="inferred from homology"/>
<dbReference type="EMBL" id="DF933820">
    <property type="protein sequence ID" value="GAM37667.1"/>
    <property type="molecule type" value="Genomic_DNA"/>
</dbReference>
<feature type="compositionally biased region" description="Basic and acidic residues" evidence="3">
    <location>
        <begin position="60"/>
        <end position="73"/>
    </location>
</feature>
<keyword evidence="7" id="KW-1185">Reference proteome</keyword>
<dbReference type="Proteomes" id="UP000053095">
    <property type="component" value="Unassembled WGS sequence"/>
</dbReference>
<protein>
    <recommendedName>
        <fullName evidence="5">Major facilitator superfamily (MFS) profile domain-containing protein</fullName>
    </recommendedName>
</protein>
<comment type="subcellular location">
    <subcellularLocation>
        <location evidence="1">Membrane</location>
        <topology evidence="1">Multi-pass membrane protein</topology>
    </subcellularLocation>
</comment>
<feature type="transmembrane region" description="Helical" evidence="4">
    <location>
        <begin position="443"/>
        <end position="463"/>
    </location>
</feature>
<reference evidence="7" key="1">
    <citation type="journal article" date="2015" name="Genome Announc.">
        <title>Draft genome sequence of Talaromyces cellulolyticus strain Y-94, a source of lignocellulosic biomass-degrading enzymes.</title>
        <authorList>
            <person name="Fujii T."/>
            <person name="Koike H."/>
            <person name="Sawayama S."/>
            <person name="Yano S."/>
            <person name="Inoue H."/>
        </authorList>
    </citation>
    <scope>NUCLEOTIDE SEQUENCE [LARGE SCALE GENOMIC DNA]</scope>
    <source>
        <strain evidence="7">Y-94</strain>
    </source>
</reference>
<feature type="compositionally biased region" description="Basic and acidic residues" evidence="3">
    <location>
        <begin position="1"/>
        <end position="16"/>
    </location>
</feature>
<feature type="transmembrane region" description="Helical" evidence="4">
    <location>
        <begin position="153"/>
        <end position="172"/>
    </location>
</feature>
<feature type="region of interest" description="Disordered" evidence="3">
    <location>
        <begin position="1"/>
        <end position="78"/>
    </location>
</feature>
<organism evidence="6 7">
    <name type="scientific">Talaromyces pinophilus</name>
    <name type="common">Penicillium pinophilum</name>
    <dbReference type="NCBI Taxonomy" id="128442"/>
    <lineage>
        <taxon>Eukaryota</taxon>
        <taxon>Fungi</taxon>
        <taxon>Dikarya</taxon>
        <taxon>Ascomycota</taxon>
        <taxon>Pezizomycotina</taxon>
        <taxon>Eurotiomycetes</taxon>
        <taxon>Eurotiomycetidae</taxon>
        <taxon>Eurotiales</taxon>
        <taxon>Trichocomaceae</taxon>
        <taxon>Talaromyces</taxon>
        <taxon>Talaromyces sect. Talaromyces</taxon>
    </lineage>
</organism>
<feature type="compositionally biased region" description="Polar residues" evidence="3">
    <location>
        <begin position="17"/>
        <end position="38"/>
    </location>
</feature>
<feature type="transmembrane region" description="Helical" evidence="4">
    <location>
        <begin position="415"/>
        <end position="437"/>
    </location>
</feature>
<feature type="transmembrane region" description="Helical" evidence="4">
    <location>
        <begin position="323"/>
        <end position="342"/>
    </location>
</feature>
<dbReference type="InterPro" id="IPR020846">
    <property type="entry name" value="MFS_dom"/>
</dbReference>
<keyword evidence="4" id="KW-0472">Membrane</keyword>
<gene>
    <name evidence="6" type="ORF">TCE0_024r07773</name>
</gene>
<feature type="transmembrane region" description="Helical" evidence="4">
    <location>
        <begin position="212"/>
        <end position="233"/>
    </location>
</feature>
<dbReference type="Pfam" id="PF07690">
    <property type="entry name" value="MFS_1"/>
    <property type="match status" value="1"/>
</dbReference>